<dbReference type="Proteomes" id="UP000002964">
    <property type="component" value="Unassembled WGS sequence"/>
</dbReference>
<evidence type="ECO:0000313" key="2">
    <source>
        <dbReference type="Proteomes" id="UP000002964"/>
    </source>
</evidence>
<sequence>MAIFNRAMIKRMGLLVGFFLLMPIGVQPMCGDPPRVILAGDMGHVAEPESSWAIRPAEGANPAMQQPDTQAEMGARVPAMDTMHSEVKTDNGIRYVSGGIGDNERNELNTMGGAFNLHLMFATKGSGKYLSAVQVRVLDTTNSPVLTAVSNGPWLFAQLPPGQYKVEVTPTGNRGHNETQSKTVNLDNIGRSQMDFYWDDEAPTQDE</sequence>
<name>H8Z2D5_9GAMM</name>
<reference evidence="2" key="1">
    <citation type="submission" date="2011-06" db="EMBL/GenBank/DDBJ databases">
        <authorList>
            <consortium name="US DOE Joint Genome Institute (JGI-PGF)"/>
            <person name="Lucas S."/>
            <person name="Han J."/>
            <person name="Lapidus A."/>
            <person name="Cheng J.-F."/>
            <person name="Goodwin L."/>
            <person name="Pitluck S."/>
            <person name="Peters L."/>
            <person name="Land M.L."/>
            <person name="Hauser L."/>
            <person name="Vogl K."/>
            <person name="Liu Z."/>
            <person name="Overmann J."/>
            <person name="Frigaard N.-U."/>
            <person name="Bryant D.A."/>
            <person name="Woyke T.J."/>
        </authorList>
    </citation>
    <scope>NUCLEOTIDE SEQUENCE [LARGE SCALE GENOMIC DNA]</scope>
    <source>
        <strain evidence="2">970</strain>
    </source>
</reference>
<keyword evidence="2" id="KW-1185">Reference proteome</keyword>
<proteinExistence type="predicted"/>
<accession>H8Z2D5</accession>
<dbReference type="RefSeq" id="WP_009148175.1">
    <property type="nucleotide sequence ID" value="NZ_CP121471.1"/>
</dbReference>
<dbReference type="EMBL" id="JH603169">
    <property type="protein sequence ID" value="EIC21590.1"/>
    <property type="molecule type" value="Genomic_DNA"/>
</dbReference>
<evidence type="ECO:0008006" key="3">
    <source>
        <dbReference type="Google" id="ProtNLM"/>
    </source>
</evidence>
<dbReference type="Gene3D" id="2.60.40.10">
    <property type="entry name" value="Immunoglobulins"/>
    <property type="match status" value="1"/>
</dbReference>
<gene>
    <name evidence="1" type="ORF">Thi970DRAFT_01806</name>
</gene>
<dbReference type="OrthoDB" id="5568005at2"/>
<dbReference type="HOGENOM" id="CLU_1369716_0_0_6"/>
<evidence type="ECO:0000313" key="1">
    <source>
        <dbReference type="EMBL" id="EIC21590.1"/>
    </source>
</evidence>
<reference evidence="1 2" key="2">
    <citation type="submission" date="2011-11" db="EMBL/GenBank/DDBJ databases">
        <authorList>
            <consortium name="US DOE Joint Genome Institute"/>
            <person name="Lucas S."/>
            <person name="Han J."/>
            <person name="Lapidus A."/>
            <person name="Cheng J.-F."/>
            <person name="Goodwin L."/>
            <person name="Pitluck S."/>
            <person name="Peters L."/>
            <person name="Ovchinnikova G."/>
            <person name="Zhang X."/>
            <person name="Detter J.C."/>
            <person name="Han C."/>
            <person name="Tapia R."/>
            <person name="Land M."/>
            <person name="Hauser L."/>
            <person name="Kyrpides N."/>
            <person name="Ivanova N."/>
            <person name="Pagani I."/>
            <person name="Vogl K."/>
            <person name="Liu Z."/>
            <person name="Overmann J."/>
            <person name="Frigaard N.-U."/>
            <person name="Bryant D."/>
            <person name="Woyke T."/>
        </authorList>
    </citation>
    <scope>NUCLEOTIDE SEQUENCE [LARGE SCALE GENOMIC DNA]</scope>
    <source>
        <strain evidence="1 2">970</strain>
    </source>
</reference>
<dbReference type="InterPro" id="IPR013783">
    <property type="entry name" value="Ig-like_fold"/>
</dbReference>
<organism evidence="1 2">
    <name type="scientific">Thiorhodovibrio frisius</name>
    <dbReference type="NCBI Taxonomy" id="631362"/>
    <lineage>
        <taxon>Bacteria</taxon>
        <taxon>Pseudomonadati</taxon>
        <taxon>Pseudomonadota</taxon>
        <taxon>Gammaproteobacteria</taxon>
        <taxon>Chromatiales</taxon>
        <taxon>Chromatiaceae</taxon>
        <taxon>Thiorhodovibrio</taxon>
    </lineage>
</organism>
<dbReference type="eggNOG" id="ENOG503310H">
    <property type="taxonomic scope" value="Bacteria"/>
</dbReference>
<dbReference type="AlphaFoldDB" id="H8Z2D5"/>
<protein>
    <recommendedName>
        <fullName evidence="3">Carboxypeptidase regulatory-like domain-containing protein</fullName>
    </recommendedName>
</protein>
<dbReference type="STRING" id="631362.Thi970DRAFT_01806"/>
<dbReference type="SUPFAM" id="SSF49478">
    <property type="entry name" value="Cna protein B-type domain"/>
    <property type="match status" value="1"/>
</dbReference>